<dbReference type="EMBL" id="BGPR01000234">
    <property type="protein sequence ID" value="GBM06826.1"/>
    <property type="molecule type" value="Genomic_DNA"/>
</dbReference>
<comment type="caution">
    <text evidence="1">The sequence shown here is derived from an EMBL/GenBank/DDBJ whole genome shotgun (WGS) entry which is preliminary data.</text>
</comment>
<sequence length="161" mass="18636">MNVRTWHKMDKKCQVHSEKIEETCLTFRQLGKLVPNIHARKCYIPSCQFSGVPKMEPPHFDESPSFRLPLSPKFSLSTLTSRFEATRGPFWDGPHHFEPRSDDEDIWAGTLFSKPPHHFSGRTFHPLYIHRRAEITGTGMRMQIKRYGTNQSTALRSATPI</sequence>
<dbReference type="Proteomes" id="UP000499080">
    <property type="component" value="Unassembled WGS sequence"/>
</dbReference>
<organism evidence="1 2">
    <name type="scientific">Araneus ventricosus</name>
    <name type="common">Orbweaver spider</name>
    <name type="synonym">Epeira ventricosa</name>
    <dbReference type="NCBI Taxonomy" id="182803"/>
    <lineage>
        <taxon>Eukaryota</taxon>
        <taxon>Metazoa</taxon>
        <taxon>Ecdysozoa</taxon>
        <taxon>Arthropoda</taxon>
        <taxon>Chelicerata</taxon>
        <taxon>Arachnida</taxon>
        <taxon>Araneae</taxon>
        <taxon>Araneomorphae</taxon>
        <taxon>Entelegynae</taxon>
        <taxon>Araneoidea</taxon>
        <taxon>Araneidae</taxon>
        <taxon>Araneus</taxon>
    </lineage>
</organism>
<name>A0A4Y2CSC2_ARAVE</name>
<keyword evidence="2" id="KW-1185">Reference proteome</keyword>
<accession>A0A4Y2CSC2</accession>
<dbReference type="AlphaFoldDB" id="A0A4Y2CSC2"/>
<gene>
    <name evidence="1" type="ORF">AVEN_173586_1</name>
</gene>
<protein>
    <submittedName>
        <fullName evidence="1">Uncharacterized protein</fullName>
    </submittedName>
</protein>
<evidence type="ECO:0000313" key="1">
    <source>
        <dbReference type="EMBL" id="GBM06826.1"/>
    </source>
</evidence>
<reference evidence="1 2" key="1">
    <citation type="journal article" date="2019" name="Sci. Rep.">
        <title>Orb-weaving spider Araneus ventricosus genome elucidates the spidroin gene catalogue.</title>
        <authorList>
            <person name="Kono N."/>
            <person name="Nakamura H."/>
            <person name="Ohtoshi R."/>
            <person name="Moran D.A.P."/>
            <person name="Shinohara A."/>
            <person name="Yoshida Y."/>
            <person name="Fujiwara M."/>
            <person name="Mori M."/>
            <person name="Tomita M."/>
            <person name="Arakawa K."/>
        </authorList>
    </citation>
    <scope>NUCLEOTIDE SEQUENCE [LARGE SCALE GENOMIC DNA]</scope>
</reference>
<evidence type="ECO:0000313" key="2">
    <source>
        <dbReference type="Proteomes" id="UP000499080"/>
    </source>
</evidence>
<proteinExistence type="predicted"/>